<keyword evidence="2" id="KW-1185">Reference proteome</keyword>
<accession>A0A926VBF2</accession>
<evidence type="ECO:0000313" key="2">
    <source>
        <dbReference type="Proteomes" id="UP000641646"/>
    </source>
</evidence>
<dbReference type="Proteomes" id="UP000641646">
    <property type="component" value="Unassembled WGS sequence"/>
</dbReference>
<dbReference type="EMBL" id="JACJPW010000010">
    <property type="protein sequence ID" value="MBD2180595.1"/>
    <property type="molecule type" value="Genomic_DNA"/>
</dbReference>
<comment type="caution">
    <text evidence="1">The sequence shown here is derived from an EMBL/GenBank/DDBJ whole genome shotgun (WGS) entry which is preliminary data.</text>
</comment>
<dbReference type="SUPFAM" id="SSF52540">
    <property type="entry name" value="P-loop containing nucleoside triphosphate hydrolases"/>
    <property type="match status" value="1"/>
</dbReference>
<name>A0A926VBF2_9CYAN</name>
<dbReference type="Pfam" id="PF13238">
    <property type="entry name" value="AAA_18"/>
    <property type="match status" value="1"/>
</dbReference>
<dbReference type="Gene3D" id="3.40.50.300">
    <property type="entry name" value="P-loop containing nucleotide triphosphate hydrolases"/>
    <property type="match status" value="1"/>
</dbReference>
<dbReference type="AlphaFoldDB" id="A0A926VBF2"/>
<reference evidence="1" key="2">
    <citation type="submission" date="2020-08" db="EMBL/GenBank/DDBJ databases">
        <authorList>
            <person name="Chen M."/>
            <person name="Teng W."/>
            <person name="Zhao L."/>
            <person name="Hu C."/>
            <person name="Zhou Y."/>
            <person name="Han B."/>
            <person name="Song L."/>
            <person name="Shu W."/>
        </authorList>
    </citation>
    <scope>NUCLEOTIDE SEQUENCE</scope>
    <source>
        <strain evidence="1">FACHB-1375</strain>
    </source>
</reference>
<reference evidence="1" key="1">
    <citation type="journal article" date="2015" name="ISME J.">
        <title>Draft Genome Sequence of Streptomyces incarnatus NRRL8089, which Produces the Nucleoside Antibiotic Sinefungin.</title>
        <authorList>
            <person name="Oshima K."/>
            <person name="Hattori M."/>
            <person name="Shimizu H."/>
            <person name="Fukuda K."/>
            <person name="Nemoto M."/>
            <person name="Inagaki K."/>
            <person name="Tamura T."/>
        </authorList>
    </citation>
    <scope>NUCLEOTIDE SEQUENCE</scope>
    <source>
        <strain evidence="1">FACHB-1375</strain>
    </source>
</reference>
<protein>
    <submittedName>
        <fullName evidence="1">AAA family ATPase</fullName>
    </submittedName>
</protein>
<dbReference type="RefSeq" id="WP_190462961.1">
    <property type="nucleotide sequence ID" value="NZ_JACJPW010000010.1"/>
</dbReference>
<dbReference type="InterPro" id="IPR027417">
    <property type="entry name" value="P-loop_NTPase"/>
</dbReference>
<sequence>MSNTKIAIIAGAPGVGKTTIARRTCETIQERLECIVVHIEVDDVRWMILGDNSDCSPHPMWLKLVESIVNRAMTFAEVVIIEGLFYESRTVERLLIRYPDAKIFMLEASLEICLERNRNREVISERLNDEEIKRLHLLTRPTSWKRLNANLPIETLAIQLVSQIL</sequence>
<evidence type="ECO:0000313" key="1">
    <source>
        <dbReference type="EMBL" id="MBD2180595.1"/>
    </source>
</evidence>
<organism evidence="1 2">
    <name type="scientific">Aerosakkonema funiforme FACHB-1375</name>
    <dbReference type="NCBI Taxonomy" id="2949571"/>
    <lineage>
        <taxon>Bacteria</taxon>
        <taxon>Bacillati</taxon>
        <taxon>Cyanobacteriota</taxon>
        <taxon>Cyanophyceae</taxon>
        <taxon>Oscillatoriophycideae</taxon>
        <taxon>Aerosakkonematales</taxon>
        <taxon>Aerosakkonemataceae</taxon>
        <taxon>Aerosakkonema</taxon>
    </lineage>
</organism>
<gene>
    <name evidence="1" type="ORF">H6G03_05670</name>
</gene>
<proteinExistence type="predicted"/>